<reference evidence="9 10" key="1">
    <citation type="submission" date="2020-01" db="EMBL/GenBank/DDBJ databases">
        <title>Herbidospora sp. NEAU-GS84 nov., a novel actinomycete isolated from soil.</title>
        <authorList>
            <person name="Han L."/>
        </authorList>
    </citation>
    <scope>NUCLEOTIDE SEQUENCE [LARGE SCALE GENOMIC DNA]</scope>
    <source>
        <strain evidence="9 10">NEAU-GS84</strain>
    </source>
</reference>
<dbReference type="GO" id="GO:0071916">
    <property type="term" value="F:dipeptide transmembrane transporter activity"/>
    <property type="evidence" value="ECO:0007669"/>
    <property type="project" value="TreeGrafter"/>
</dbReference>
<dbReference type="PANTHER" id="PTHR43163">
    <property type="entry name" value="DIPEPTIDE TRANSPORT SYSTEM PERMEASE PROTEIN DPPB-RELATED"/>
    <property type="match status" value="1"/>
</dbReference>
<keyword evidence="5 7" id="KW-1133">Transmembrane helix</keyword>
<evidence type="ECO:0000256" key="6">
    <source>
        <dbReference type="ARBA" id="ARBA00023136"/>
    </source>
</evidence>
<dbReference type="Proteomes" id="UP000479526">
    <property type="component" value="Unassembled WGS sequence"/>
</dbReference>
<evidence type="ECO:0000259" key="8">
    <source>
        <dbReference type="PROSITE" id="PS50928"/>
    </source>
</evidence>
<evidence type="ECO:0000256" key="3">
    <source>
        <dbReference type="ARBA" id="ARBA00022475"/>
    </source>
</evidence>
<dbReference type="CDD" id="cd06261">
    <property type="entry name" value="TM_PBP2"/>
    <property type="match status" value="1"/>
</dbReference>
<dbReference type="GO" id="GO:0005886">
    <property type="term" value="C:plasma membrane"/>
    <property type="evidence" value="ECO:0007669"/>
    <property type="project" value="UniProtKB-SubCell"/>
</dbReference>
<keyword evidence="3" id="KW-1003">Cell membrane</keyword>
<comment type="subcellular location">
    <subcellularLocation>
        <location evidence="1 7">Cell membrane</location>
        <topology evidence="1 7">Multi-pass membrane protein</topology>
    </subcellularLocation>
</comment>
<dbReference type="InterPro" id="IPR035906">
    <property type="entry name" value="MetI-like_sf"/>
</dbReference>
<evidence type="ECO:0000256" key="4">
    <source>
        <dbReference type="ARBA" id="ARBA00022692"/>
    </source>
</evidence>
<comment type="caution">
    <text evidence="9">The sequence shown here is derived from an EMBL/GenBank/DDBJ whole genome shotgun (WGS) entry which is preliminary data.</text>
</comment>
<evidence type="ECO:0000256" key="7">
    <source>
        <dbReference type="RuleBase" id="RU363032"/>
    </source>
</evidence>
<keyword evidence="6 7" id="KW-0472">Membrane</keyword>
<feature type="transmembrane region" description="Helical" evidence="7">
    <location>
        <begin position="197"/>
        <end position="217"/>
    </location>
</feature>
<evidence type="ECO:0000256" key="2">
    <source>
        <dbReference type="ARBA" id="ARBA00022448"/>
    </source>
</evidence>
<organism evidence="9 10">
    <name type="scientific">Herbidospora solisilvae</name>
    <dbReference type="NCBI Taxonomy" id="2696284"/>
    <lineage>
        <taxon>Bacteria</taxon>
        <taxon>Bacillati</taxon>
        <taxon>Actinomycetota</taxon>
        <taxon>Actinomycetes</taxon>
        <taxon>Streptosporangiales</taxon>
        <taxon>Streptosporangiaceae</taxon>
        <taxon>Herbidospora</taxon>
    </lineage>
</organism>
<feature type="domain" description="ABC transmembrane type-1" evidence="8">
    <location>
        <begin position="98"/>
        <end position="328"/>
    </location>
</feature>
<keyword evidence="4 7" id="KW-0812">Transmembrane</keyword>
<evidence type="ECO:0000313" key="9">
    <source>
        <dbReference type="EMBL" id="NAS25662.1"/>
    </source>
</evidence>
<feature type="transmembrane region" description="Helical" evidence="7">
    <location>
        <begin position="305"/>
        <end position="331"/>
    </location>
</feature>
<feature type="transmembrane region" description="Helical" evidence="7">
    <location>
        <begin position="261"/>
        <end position="285"/>
    </location>
</feature>
<dbReference type="InterPro" id="IPR000515">
    <property type="entry name" value="MetI-like"/>
</dbReference>
<feature type="transmembrane region" description="Helical" evidence="7">
    <location>
        <begin position="104"/>
        <end position="125"/>
    </location>
</feature>
<keyword evidence="2 7" id="KW-0813">Transport</keyword>
<dbReference type="EMBL" id="WXEW01000009">
    <property type="protein sequence ID" value="NAS25662.1"/>
    <property type="molecule type" value="Genomic_DNA"/>
</dbReference>
<name>A0A7C9J624_9ACTN</name>
<dbReference type="Gene3D" id="1.10.3720.10">
    <property type="entry name" value="MetI-like"/>
    <property type="match status" value="1"/>
</dbReference>
<sequence>MLLRFLARRLAAALLLCVGITLVAFTLTQLVPGDPAAANLGQQAIGDPAAVAAFRAKYGLDQPLPVQYLTYIGNVFQGNLGMSQQSHRPVAEDLAEFVPATIELALFAIVVSLLVGVALGVVAAVNRDRWPDQVLRVVSLGGVSMPTFWVALVAFYLLSFKFDLLPGTGRLDPVLSPPPYTTGFYSVDAALAGQWDVMWSALGHLVLPSLVLAVYTVGMLMRFSRASVLEILGNDYVRAARAKGLPERVVIVRHVLRPAMVAIITVAGVAFGSLLSGAVLVEKIFSWPGVGQYAYRSAVNLDLPGIMGVSIVVAAVYILINLLVDLLYGVIDPRIRLT</sequence>
<proteinExistence type="inferred from homology"/>
<gene>
    <name evidence="9" type="ORF">GT755_28745</name>
</gene>
<comment type="similarity">
    <text evidence="7">Belongs to the binding-protein-dependent transport system permease family.</text>
</comment>
<feature type="transmembrane region" description="Helical" evidence="7">
    <location>
        <begin position="137"/>
        <end position="158"/>
    </location>
</feature>
<dbReference type="PROSITE" id="PS50928">
    <property type="entry name" value="ABC_TM1"/>
    <property type="match status" value="1"/>
</dbReference>
<evidence type="ECO:0000256" key="5">
    <source>
        <dbReference type="ARBA" id="ARBA00022989"/>
    </source>
</evidence>
<keyword evidence="10" id="KW-1185">Reference proteome</keyword>
<evidence type="ECO:0000256" key="1">
    <source>
        <dbReference type="ARBA" id="ARBA00004651"/>
    </source>
</evidence>
<evidence type="ECO:0000313" key="10">
    <source>
        <dbReference type="Proteomes" id="UP000479526"/>
    </source>
</evidence>
<dbReference type="InterPro" id="IPR045621">
    <property type="entry name" value="BPD_transp_1_N"/>
</dbReference>
<dbReference type="PANTHER" id="PTHR43163:SF6">
    <property type="entry name" value="DIPEPTIDE TRANSPORT SYSTEM PERMEASE PROTEIN DPPB-RELATED"/>
    <property type="match status" value="1"/>
</dbReference>
<dbReference type="SUPFAM" id="SSF161098">
    <property type="entry name" value="MetI-like"/>
    <property type="match status" value="1"/>
</dbReference>
<dbReference type="Pfam" id="PF00528">
    <property type="entry name" value="BPD_transp_1"/>
    <property type="match status" value="1"/>
</dbReference>
<accession>A0A7C9J624</accession>
<dbReference type="AlphaFoldDB" id="A0A7C9J624"/>
<protein>
    <submittedName>
        <fullName evidence="9">ABC transporter permease subunit</fullName>
    </submittedName>
</protein>
<dbReference type="Pfam" id="PF19300">
    <property type="entry name" value="BPD_transp_1_N"/>
    <property type="match status" value="1"/>
</dbReference>